<sequence length="196" mass="22981">MKTLFDEQIQANIKNQEKESKRKIGLKISKSDDPSIDKFGIELYDEKKMDFFYKRIYSREEYEKIRTKQGLGGFDKLDSLIIDFIKDMEHCDNDWLQITENTDATCNFDLMSRKRKGYKTGSQLQLILSKIVGEDLVKHLVSKAESLQEKFEEAQERINSLSDKLNSSVRENNEKDKLIEQQTEEKNVEHESENLG</sequence>
<evidence type="ECO:0000313" key="2">
    <source>
        <dbReference type="WBParaSite" id="JU765_v2.g2381.t1"/>
    </source>
</evidence>
<protein>
    <submittedName>
        <fullName evidence="2">Uncharacterized protein</fullName>
    </submittedName>
</protein>
<organism evidence="1 2">
    <name type="scientific">Panagrolaimus sp. JU765</name>
    <dbReference type="NCBI Taxonomy" id="591449"/>
    <lineage>
        <taxon>Eukaryota</taxon>
        <taxon>Metazoa</taxon>
        <taxon>Ecdysozoa</taxon>
        <taxon>Nematoda</taxon>
        <taxon>Chromadorea</taxon>
        <taxon>Rhabditida</taxon>
        <taxon>Tylenchina</taxon>
        <taxon>Panagrolaimomorpha</taxon>
        <taxon>Panagrolaimoidea</taxon>
        <taxon>Panagrolaimidae</taxon>
        <taxon>Panagrolaimus</taxon>
    </lineage>
</organism>
<evidence type="ECO:0000313" key="1">
    <source>
        <dbReference type="Proteomes" id="UP000887576"/>
    </source>
</evidence>
<dbReference type="Proteomes" id="UP000887576">
    <property type="component" value="Unplaced"/>
</dbReference>
<reference evidence="2" key="1">
    <citation type="submission" date="2022-11" db="UniProtKB">
        <authorList>
            <consortium name="WormBaseParasite"/>
        </authorList>
    </citation>
    <scope>IDENTIFICATION</scope>
</reference>
<accession>A0AC34R0Y9</accession>
<proteinExistence type="predicted"/>
<name>A0AC34R0Y9_9BILA</name>
<dbReference type="WBParaSite" id="JU765_v2.g2381.t1">
    <property type="protein sequence ID" value="JU765_v2.g2381.t1"/>
    <property type="gene ID" value="JU765_v2.g2381"/>
</dbReference>